<evidence type="ECO:0000313" key="2">
    <source>
        <dbReference type="EMBL" id="QCY48596.1"/>
    </source>
</evidence>
<dbReference type="SMART" id="SM00849">
    <property type="entry name" value="Lactamase_B"/>
    <property type="match status" value="1"/>
</dbReference>
<name>A0A5B7WX05_9MICC</name>
<dbReference type="KEGG" id="gcr:GcLGCM259_2889"/>
<dbReference type="InterPro" id="IPR050855">
    <property type="entry name" value="NDM-1-like"/>
</dbReference>
<keyword evidence="2" id="KW-0378">Hydrolase</keyword>
<accession>A0A5B7WX05</accession>
<dbReference type="InterPro" id="IPR001279">
    <property type="entry name" value="Metallo-B-lactamas"/>
</dbReference>
<dbReference type="PANTHER" id="PTHR42951:SF14">
    <property type="entry name" value="METALLO-BETA-LACTAMASE SUPERFAMILY PROTEIN"/>
    <property type="match status" value="1"/>
</dbReference>
<dbReference type="InterPro" id="IPR036866">
    <property type="entry name" value="RibonucZ/Hydroxyglut_hydro"/>
</dbReference>
<dbReference type="PANTHER" id="PTHR42951">
    <property type="entry name" value="METALLO-BETA-LACTAMASE DOMAIN-CONTAINING"/>
    <property type="match status" value="1"/>
</dbReference>
<keyword evidence="3" id="KW-1185">Reference proteome</keyword>
<dbReference type="EMBL" id="CP034412">
    <property type="protein sequence ID" value="QCY48596.1"/>
    <property type="molecule type" value="Genomic_DNA"/>
</dbReference>
<dbReference type="RefSeq" id="WP_138927080.1">
    <property type="nucleotide sequence ID" value="NZ_CP034412.1"/>
</dbReference>
<evidence type="ECO:0000313" key="3">
    <source>
        <dbReference type="Proteomes" id="UP000307000"/>
    </source>
</evidence>
<dbReference type="AlphaFoldDB" id="A0A5B7WX05"/>
<protein>
    <submittedName>
        <fullName evidence="2">MBL fold metallo-hydrolase</fullName>
    </submittedName>
</protein>
<proteinExistence type="predicted"/>
<evidence type="ECO:0000259" key="1">
    <source>
        <dbReference type="SMART" id="SM00849"/>
    </source>
</evidence>
<feature type="domain" description="Metallo-beta-lactamase" evidence="1">
    <location>
        <begin position="17"/>
        <end position="226"/>
    </location>
</feature>
<dbReference type="GO" id="GO:0016787">
    <property type="term" value="F:hydrolase activity"/>
    <property type="evidence" value="ECO:0007669"/>
    <property type="project" value="UniProtKB-KW"/>
</dbReference>
<sequence length="247" mass="26887">MEVTTVADGIYLVSAANVNCYVVEDEQGCTLIDAGLPAMRHALAGLLAGLERHGKPLRAIVLTHGHFDHVGTARWAQQRYRVPVYVHALDRRLAAHPYRYRSQGSRLLYPLAHPQALPGLGQMMLHGALWVRGVQETDTWQEQQPLPVPGNPVPIHTPGHTDGHCALHLPERDVVFSGDAVVTLDPYNTRTGPRIVASAATADLDQALRSLEPIAQTEARTLLSGHGQPWLSGARSAVEEARKAKAD</sequence>
<dbReference type="Proteomes" id="UP000307000">
    <property type="component" value="Chromosome"/>
</dbReference>
<dbReference type="SUPFAM" id="SSF56281">
    <property type="entry name" value="Metallo-hydrolase/oxidoreductase"/>
    <property type="match status" value="1"/>
</dbReference>
<gene>
    <name evidence="2" type="ORF">GcLGCM259_2889</name>
</gene>
<dbReference type="Pfam" id="PF00753">
    <property type="entry name" value="Lactamase_B"/>
    <property type="match status" value="1"/>
</dbReference>
<dbReference type="Gene3D" id="3.60.15.10">
    <property type="entry name" value="Ribonuclease Z/Hydroxyacylglutathione hydrolase-like"/>
    <property type="match status" value="1"/>
</dbReference>
<organism evidence="2 3">
    <name type="scientific">Glutamicibacter creatinolyticus</name>
    <dbReference type="NCBI Taxonomy" id="162496"/>
    <lineage>
        <taxon>Bacteria</taxon>
        <taxon>Bacillati</taxon>
        <taxon>Actinomycetota</taxon>
        <taxon>Actinomycetes</taxon>
        <taxon>Micrococcales</taxon>
        <taxon>Micrococcaceae</taxon>
        <taxon>Glutamicibacter</taxon>
    </lineage>
</organism>
<reference evidence="2 3" key="1">
    <citation type="submission" date="2018-12" db="EMBL/GenBank/DDBJ databases">
        <title>Complete Genome Sequence of Glutamicibacter creatinolyticus strain LGCM259,isolated from an abscess of a 12-year-old mare in Italy.</title>
        <authorList>
            <person name="Santos R.G."/>
            <person name="Silva A.L."/>
            <person name="Seyffert N."/>
            <person name="Castro T.L.P."/>
            <person name="Attili A.R."/>
            <person name="Rifici C."/>
            <person name="Mazzullo G."/>
            <person name="Brenig B."/>
            <person name="Venanzi F."/>
            <person name="Azevedo V."/>
        </authorList>
    </citation>
    <scope>NUCLEOTIDE SEQUENCE [LARGE SCALE GENOMIC DNA]</scope>
    <source>
        <strain evidence="2 3">LGCM 259</strain>
    </source>
</reference>
<dbReference type="CDD" id="cd07721">
    <property type="entry name" value="yflN-like_MBL-fold"/>
    <property type="match status" value="1"/>
</dbReference>